<keyword evidence="2" id="KW-1185">Reference proteome</keyword>
<proteinExistence type="predicted"/>
<gene>
    <name evidence="1" type="ORF">BC938DRAFT_473092</name>
</gene>
<protein>
    <submittedName>
        <fullName evidence="1">Uncharacterized protein</fullName>
    </submittedName>
</protein>
<name>A0A433Q4P5_9FUNG</name>
<dbReference type="AlphaFoldDB" id="A0A433Q4P5"/>
<organism evidence="1 2">
    <name type="scientific">Jimgerdemannia flammicorona</name>
    <dbReference type="NCBI Taxonomy" id="994334"/>
    <lineage>
        <taxon>Eukaryota</taxon>
        <taxon>Fungi</taxon>
        <taxon>Fungi incertae sedis</taxon>
        <taxon>Mucoromycota</taxon>
        <taxon>Mucoromycotina</taxon>
        <taxon>Endogonomycetes</taxon>
        <taxon>Endogonales</taxon>
        <taxon>Endogonaceae</taxon>
        <taxon>Jimgerdemannia</taxon>
    </lineage>
</organism>
<reference evidence="1 2" key="1">
    <citation type="journal article" date="2018" name="New Phytol.">
        <title>Phylogenomics of Endogonaceae and evolution of mycorrhizas within Mucoromycota.</title>
        <authorList>
            <person name="Chang Y."/>
            <person name="Desiro A."/>
            <person name="Na H."/>
            <person name="Sandor L."/>
            <person name="Lipzen A."/>
            <person name="Clum A."/>
            <person name="Barry K."/>
            <person name="Grigoriev I.V."/>
            <person name="Martin F.M."/>
            <person name="Stajich J.E."/>
            <person name="Smith M.E."/>
            <person name="Bonito G."/>
            <person name="Spatafora J.W."/>
        </authorList>
    </citation>
    <scope>NUCLEOTIDE SEQUENCE [LARGE SCALE GENOMIC DNA]</scope>
    <source>
        <strain evidence="1 2">AD002</strain>
    </source>
</reference>
<dbReference type="EMBL" id="RBNJ01014953">
    <property type="protein sequence ID" value="RUS24766.1"/>
    <property type="molecule type" value="Genomic_DNA"/>
</dbReference>
<sequence length="140" mass="15858">MLSFIFSAAEMTQPIVDDATRDFQPSFCLDAELVEALRSASRYCQVRVTYEWMLEAVTKFVVKNVQIGEDNWRVMTSPGSSLLNPRQFLTIIRVMEVAKDYSTLIEVSPGMVADRLTPMLIILVLPRWCPLLTSNDHVAS</sequence>
<evidence type="ECO:0000313" key="2">
    <source>
        <dbReference type="Proteomes" id="UP000274822"/>
    </source>
</evidence>
<dbReference type="Proteomes" id="UP000274822">
    <property type="component" value="Unassembled WGS sequence"/>
</dbReference>
<comment type="caution">
    <text evidence="1">The sequence shown here is derived from an EMBL/GenBank/DDBJ whole genome shotgun (WGS) entry which is preliminary data.</text>
</comment>
<accession>A0A433Q4P5</accession>
<evidence type="ECO:0000313" key="1">
    <source>
        <dbReference type="EMBL" id="RUS24766.1"/>
    </source>
</evidence>